<dbReference type="AlphaFoldDB" id="A0A8D8QKF4"/>
<evidence type="ECO:0000313" key="2">
    <source>
        <dbReference type="EMBL" id="CAG6633105.1"/>
    </source>
</evidence>
<protein>
    <submittedName>
        <fullName evidence="2">Uncharacterized protein</fullName>
    </submittedName>
</protein>
<feature type="region of interest" description="Disordered" evidence="1">
    <location>
        <begin position="1"/>
        <end position="152"/>
    </location>
</feature>
<organism evidence="2">
    <name type="scientific">Cacopsylla melanoneura</name>
    <dbReference type="NCBI Taxonomy" id="428564"/>
    <lineage>
        <taxon>Eukaryota</taxon>
        <taxon>Metazoa</taxon>
        <taxon>Ecdysozoa</taxon>
        <taxon>Arthropoda</taxon>
        <taxon>Hexapoda</taxon>
        <taxon>Insecta</taxon>
        <taxon>Pterygota</taxon>
        <taxon>Neoptera</taxon>
        <taxon>Paraneoptera</taxon>
        <taxon>Hemiptera</taxon>
        <taxon>Sternorrhyncha</taxon>
        <taxon>Psylloidea</taxon>
        <taxon>Psyllidae</taxon>
        <taxon>Psyllinae</taxon>
        <taxon>Cacopsylla</taxon>
    </lineage>
</organism>
<evidence type="ECO:0000256" key="1">
    <source>
        <dbReference type="SAM" id="MobiDB-lite"/>
    </source>
</evidence>
<feature type="compositionally biased region" description="Polar residues" evidence="1">
    <location>
        <begin position="1"/>
        <end position="34"/>
    </location>
</feature>
<feature type="compositionally biased region" description="Polar residues" evidence="1">
    <location>
        <begin position="83"/>
        <end position="97"/>
    </location>
</feature>
<feature type="compositionally biased region" description="Basic and acidic residues" evidence="1">
    <location>
        <begin position="98"/>
        <end position="123"/>
    </location>
</feature>
<dbReference type="EMBL" id="HBUF01081711">
    <property type="protein sequence ID" value="CAG6633105.1"/>
    <property type="molecule type" value="Transcribed_RNA"/>
</dbReference>
<name>A0A8D8QKF4_9HEMI</name>
<proteinExistence type="predicted"/>
<accession>A0A8D8QKF4</accession>
<sequence length="152" mass="16806">MGASETPANGTNTCGTSEMNSETQANTESGNISLKETIRLDSEILLTEESLTGDGDTVDNGMNSKPIEKPMDAKDTEEDSEHNVGSENSSLVINSQHTKTDNIHNKQKNESEINTDKSKRRPSEVYSSDEEKDETVNKVKRRKVIVEDEDDE</sequence>
<reference evidence="2" key="1">
    <citation type="submission" date="2021-05" db="EMBL/GenBank/DDBJ databases">
        <authorList>
            <person name="Alioto T."/>
            <person name="Alioto T."/>
            <person name="Gomez Garrido J."/>
        </authorList>
    </citation>
    <scope>NUCLEOTIDE SEQUENCE</scope>
</reference>